<feature type="compositionally biased region" description="Polar residues" evidence="1">
    <location>
        <begin position="1"/>
        <end position="16"/>
    </location>
</feature>
<feature type="region of interest" description="Disordered" evidence="1">
    <location>
        <begin position="514"/>
        <end position="591"/>
    </location>
</feature>
<reference evidence="2 3" key="1">
    <citation type="submission" date="2024-01" db="EMBL/GenBank/DDBJ databases">
        <authorList>
            <person name="Allen C."/>
            <person name="Tagirdzhanova G."/>
        </authorList>
    </citation>
    <scope>NUCLEOTIDE SEQUENCE [LARGE SCALE GENOMIC DNA]</scope>
</reference>
<feature type="compositionally biased region" description="Polar residues" evidence="1">
    <location>
        <begin position="69"/>
        <end position="87"/>
    </location>
</feature>
<comment type="caution">
    <text evidence="2">The sequence shown here is derived from an EMBL/GenBank/DDBJ whole genome shotgun (WGS) entry which is preliminary data.</text>
</comment>
<feature type="compositionally biased region" description="Low complexity" evidence="1">
    <location>
        <begin position="25"/>
        <end position="47"/>
    </location>
</feature>
<feature type="region of interest" description="Disordered" evidence="1">
    <location>
        <begin position="195"/>
        <end position="218"/>
    </location>
</feature>
<feature type="region of interest" description="Disordered" evidence="1">
    <location>
        <begin position="453"/>
        <end position="483"/>
    </location>
</feature>
<feature type="region of interest" description="Disordered" evidence="1">
    <location>
        <begin position="384"/>
        <end position="421"/>
    </location>
</feature>
<dbReference type="Proteomes" id="UP001642405">
    <property type="component" value="Unassembled WGS sequence"/>
</dbReference>
<evidence type="ECO:0000313" key="3">
    <source>
        <dbReference type="Proteomes" id="UP001642405"/>
    </source>
</evidence>
<organism evidence="2 3">
    <name type="scientific">Sporothrix curviconia</name>
    <dbReference type="NCBI Taxonomy" id="1260050"/>
    <lineage>
        <taxon>Eukaryota</taxon>
        <taxon>Fungi</taxon>
        <taxon>Dikarya</taxon>
        <taxon>Ascomycota</taxon>
        <taxon>Pezizomycotina</taxon>
        <taxon>Sordariomycetes</taxon>
        <taxon>Sordariomycetidae</taxon>
        <taxon>Ophiostomatales</taxon>
        <taxon>Ophiostomataceae</taxon>
        <taxon>Sporothrix</taxon>
    </lineage>
</organism>
<feature type="compositionally biased region" description="Gly residues" evidence="1">
    <location>
        <begin position="389"/>
        <end position="418"/>
    </location>
</feature>
<evidence type="ECO:0000256" key="1">
    <source>
        <dbReference type="SAM" id="MobiDB-lite"/>
    </source>
</evidence>
<name>A0ABP0C916_9PEZI</name>
<feature type="compositionally biased region" description="Low complexity" evidence="1">
    <location>
        <begin position="514"/>
        <end position="533"/>
    </location>
</feature>
<evidence type="ECO:0000313" key="2">
    <source>
        <dbReference type="EMBL" id="CAK7227630.1"/>
    </source>
</evidence>
<gene>
    <name evidence="2" type="ORF">SCUCBS95973_006607</name>
</gene>
<keyword evidence="3" id="KW-1185">Reference proteome</keyword>
<protein>
    <submittedName>
        <fullName evidence="2">Uncharacterized protein</fullName>
    </submittedName>
</protein>
<feature type="compositionally biased region" description="Gly residues" evidence="1">
    <location>
        <begin position="119"/>
        <end position="128"/>
    </location>
</feature>
<feature type="region of interest" description="Disordered" evidence="1">
    <location>
        <begin position="106"/>
        <end position="158"/>
    </location>
</feature>
<proteinExistence type="predicted"/>
<dbReference type="EMBL" id="CAWUHB010000040">
    <property type="protein sequence ID" value="CAK7227630.1"/>
    <property type="molecule type" value="Genomic_DNA"/>
</dbReference>
<feature type="region of interest" description="Disordered" evidence="1">
    <location>
        <begin position="1"/>
        <end position="91"/>
    </location>
</feature>
<sequence length="591" mass="59600">MSTSQPLQVAQPTFINLPQPPSNPDTPSETPGTPTSTTTSLSAVSTTAIKDGHRGGHVPPLLLSGGATGTSSQQRFGHQHNASTNSLEAERADRISRLTGLSGMTTLRPSYAANRGSVTSGGGGGGGTSNRFGPGSISSPQATPASSGSGGAFMSSGMPVPGPLTPAFFDAQGQPVAITKMSTVGTASATNSISGRTLGDGDTVDGSTMTEDDDIDDDDIRSMGTNYHYSGSTGHGVGGGMEGRDVDAMMMDDDNLDTASRSVGGYEYDRMSDDGSASLVGFGEGAGSTVSGPIYHRRPLPPTTSSAGAIAANNAMAWATTLERTNSGLSDVAVMGSVSGASTTGGTPAGTAPMAAMPQLGATFGNSSGGNNTRRDFVRSPLEHFRDASGGGSSTNSSGGGGSGGGGSGGGGGGGDGSLAGLHERRDMRLIDGMAMDDRLAGRGGHMAHMTGDDDVFVDTTGRGPVPLGDNGSSSASPLPPLMAPIIQAHPSALRETQRPRSHQQQQQNQYHYYNTSNSSNTHGHNHSASGSGMSREHDAAEQLLQSAHGAQGAAPGFEGPYDGPAATGASSTRYSDRGGHLGGFDFEERK</sequence>
<accession>A0ABP0C916</accession>